<dbReference type="InterPro" id="IPR010917">
    <property type="entry name" value="TonB_rcpt_CS"/>
</dbReference>
<proteinExistence type="inferred from homology"/>
<comment type="caution">
    <text evidence="18">The sequence shown here is derived from an EMBL/GenBank/DDBJ whole genome shotgun (WGS) entry which is preliminary data.</text>
</comment>
<dbReference type="SUPFAM" id="SSF56935">
    <property type="entry name" value="Porins"/>
    <property type="match status" value="1"/>
</dbReference>
<evidence type="ECO:0000259" key="17">
    <source>
        <dbReference type="Pfam" id="PF07715"/>
    </source>
</evidence>
<keyword evidence="5 12" id="KW-0812">Transmembrane</keyword>
<keyword evidence="18" id="KW-0675">Receptor</keyword>
<dbReference type="InterPro" id="IPR039426">
    <property type="entry name" value="TonB-dep_rcpt-like"/>
</dbReference>
<evidence type="ECO:0000256" key="7">
    <source>
        <dbReference type="ARBA" id="ARBA00023004"/>
    </source>
</evidence>
<feature type="domain" description="TonB-dependent receptor-like beta-barrel" evidence="16">
    <location>
        <begin position="227"/>
        <end position="766"/>
    </location>
</feature>
<evidence type="ECO:0000256" key="2">
    <source>
        <dbReference type="ARBA" id="ARBA00022448"/>
    </source>
</evidence>
<keyword evidence="4" id="KW-0410">Iron transport</keyword>
<keyword evidence="6 15" id="KW-0732">Signal</keyword>
<reference evidence="18 19" key="1">
    <citation type="submission" date="2024-09" db="EMBL/GenBank/DDBJ databases">
        <authorList>
            <person name="Sun Q."/>
            <person name="Mori K."/>
        </authorList>
    </citation>
    <scope>NUCLEOTIDE SEQUENCE [LARGE SCALE GENOMIC DNA]</scope>
    <source>
        <strain evidence="18 19">CICC 11035S</strain>
    </source>
</reference>
<evidence type="ECO:0000256" key="9">
    <source>
        <dbReference type="ARBA" id="ARBA00023077"/>
    </source>
</evidence>
<evidence type="ECO:0000256" key="1">
    <source>
        <dbReference type="ARBA" id="ARBA00004571"/>
    </source>
</evidence>
<name>A0ABV6S7T2_9SPHN</name>
<evidence type="ECO:0000259" key="16">
    <source>
        <dbReference type="Pfam" id="PF00593"/>
    </source>
</evidence>
<accession>A0ABV6S7T2</accession>
<evidence type="ECO:0000256" key="8">
    <source>
        <dbReference type="ARBA" id="ARBA00023065"/>
    </source>
</evidence>
<dbReference type="Gene3D" id="2.40.170.20">
    <property type="entry name" value="TonB-dependent receptor, beta-barrel domain"/>
    <property type="match status" value="1"/>
</dbReference>
<evidence type="ECO:0000313" key="19">
    <source>
        <dbReference type="Proteomes" id="UP001589858"/>
    </source>
</evidence>
<keyword evidence="7" id="KW-0408">Iron</keyword>
<keyword evidence="19" id="KW-1185">Reference proteome</keyword>
<feature type="short sequence motif" description="TonB C-terminal box" evidence="13">
    <location>
        <begin position="795"/>
        <end position="812"/>
    </location>
</feature>
<protein>
    <submittedName>
        <fullName evidence="18">TonB-dependent receptor</fullName>
    </submittedName>
</protein>
<comment type="similarity">
    <text evidence="12 14">Belongs to the TonB-dependent receptor family.</text>
</comment>
<keyword evidence="9 14" id="KW-0798">TonB box</keyword>
<keyword evidence="2 12" id="KW-0813">Transport</keyword>
<dbReference type="EMBL" id="JBHLTM010000046">
    <property type="protein sequence ID" value="MFC0685305.1"/>
    <property type="molecule type" value="Genomic_DNA"/>
</dbReference>
<evidence type="ECO:0000256" key="13">
    <source>
        <dbReference type="PROSITE-ProRule" id="PRU10144"/>
    </source>
</evidence>
<dbReference type="PROSITE" id="PS01156">
    <property type="entry name" value="TONB_DEPENDENT_REC_2"/>
    <property type="match status" value="1"/>
</dbReference>
<dbReference type="InterPro" id="IPR012910">
    <property type="entry name" value="Plug_dom"/>
</dbReference>
<dbReference type="PANTHER" id="PTHR32552">
    <property type="entry name" value="FERRICHROME IRON RECEPTOR-RELATED"/>
    <property type="match status" value="1"/>
</dbReference>
<dbReference type="InterPro" id="IPR000531">
    <property type="entry name" value="Beta-barrel_TonB"/>
</dbReference>
<organism evidence="18 19">
    <name type="scientific">Novosphingobium clariflavum</name>
    <dbReference type="NCBI Taxonomy" id="2029884"/>
    <lineage>
        <taxon>Bacteria</taxon>
        <taxon>Pseudomonadati</taxon>
        <taxon>Pseudomonadota</taxon>
        <taxon>Alphaproteobacteria</taxon>
        <taxon>Sphingomonadales</taxon>
        <taxon>Sphingomonadaceae</taxon>
        <taxon>Novosphingobium</taxon>
    </lineage>
</organism>
<comment type="subcellular location">
    <subcellularLocation>
        <location evidence="1 12">Cell outer membrane</location>
        <topology evidence="1 12">Multi-pass membrane protein</topology>
    </subcellularLocation>
</comment>
<dbReference type="Pfam" id="PF00593">
    <property type="entry name" value="TonB_dep_Rec_b-barrel"/>
    <property type="match status" value="1"/>
</dbReference>
<evidence type="ECO:0000256" key="15">
    <source>
        <dbReference type="SAM" id="SignalP"/>
    </source>
</evidence>
<evidence type="ECO:0000256" key="4">
    <source>
        <dbReference type="ARBA" id="ARBA00022496"/>
    </source>
</evidence>
<dbReference type="PANTHER" id="PTHR32552:SF81">
    <property type="entry name" value="TONB-DEPENDENT OUTER MEMBRANE RECEPTOR"/>
    <property type="match status" value="1"/>
</dbReference>
<evidence type="ECO:0000256" key="3">
    <source>
        <dbReference type="ARBA" id="ARBA00022452"/>
    </source>
</evidence>
<dbReference type="PROSITE" id="PS52016">
    <property type="entry name" value="TONB_DEPENDENT_REC_3"/>
    <property type="match status" value="1"/>
</dbReference>
<feature type="signal peptide" evidence="15">
    <location>
        <begin position="1"/>
        <end position="28"/>
    </location>
</feature>
<feature type="domain" description="TonB-dependent receptor plug" evidence="17">
    <location>
        <begin position="56"/>
        <end position="164"/>
    </location>
</feature>
<sequence>MTYRAKLKVGLLSATIFTNVALAMPAMAEDAAPAAEGSGGGGDVIIVSATRRDTTIMETPINISALGGKDLQDLHVDDMRNLGAFTPGVTILDTGPRGAGTIVMRGLSADDTSATGGDNSNSAVGMYLGEVPMYYDFKLIDINRVETLLGPQGTLYGLGTLAGAMRNMPNRPDATQFSGEVHGQVFDMAHSKDTGYNGYGVVNIPLMKDHIAFRSATGYYFTPGYIDYNYLLQDPGVSLPQPGDASNPLGTAEQQAANFKSRSDANFERTFTTRNQLAFYTDDLKAYVTYAHQRTHTDGQSSTGGGYSGEGKYEAPWRYLEPATRTGDMLSLEIEGNVHDAVNVVFVSAYTQRKTKYQADNTDLLLDLDYGYEAFPAFSSYNKSAQKEYEFTNELRLVSTFEGPLSFVAGAFWNRQHYKSNYDEYVPGFPEWANDPDNWDTAFVTDHSNPEYAHEYSSFVRSTNDEKGLYGEATVHFTDDLQLTGGLRYYKYNAWVNGGSYLPLWDDTYATRSGSTGKDGLVYKINASWNISPEFMVYGTWSTGYRIGGVNRTAPCSQDVIDKYNAGLPQDGQTLCALPNELSYGPDKTKNAEIGMRGQFLDNKLNFSISAFHIDWDGIQLAGQTYYGAIGITVNGGKAVSKGIDASFEARPIPGLSIRGNYSYLDAHLTEGVANLLSTHDGLVDAEVGDRLPGSAKNKGAIGVSYDLPVGDNSLAFGWTATYTGNILTRVGARAGGEKLPDYWMHQANITYKTAMYDIGLYATNIFDKYAVTGVSNDLTRAGIVNDGVVSRYYGRSVAQPRTIGLQGTMRF</sequence>
<keyword evidence="10 12" id="KW-0472">Membrane</keyword>
<feature type="chain" id="PRO_5045219346" evidence="15">
    <location>
        <begin position="29"/>
        <end position="812"/>
    </location>
</feature>
<dbReference type="InterPro" id="IPR036942">
    <property type="entry name" value="Beta-barrel_TonB_sf"/>
</dbReference>
<keyword evidence="11 12" id="KW-0998">Cell outer membrane</keyword>
<gene>
    <name evidence="18" type="ORF">ACFFF8_11920</name>
</gene>
<evidence type="ECO:0000256" key="5">
    <source>
        <dbReference type="ARBA" id="ARBA00022692"/>
    </source>
</evidence>
<evidence type="ECO:0000256" key="12">
    <source>
        <dbReference type="PROSITE-ProRule" id="PRU01360"/>
    </source>
</evidence>
<dbReference type="Proteomes" id="UP001589858">
    <property type="component" value="Unassembled WGS sequence"/>
</dbReference>
<dbReference type="Pfam" id="PF07715">
    <property type="entry name" value="Plug"/>
    <property type="match status" value="1"/>
</dbReference>
<dbReference type="RefSeq" id="WP_267223583.1">
    <property type="nucleotide sequence ID" value="NZ_JAPCWC010000024.1"/>
</dbReference>
<evidence type="ECO:0000256" key="10">
    <source>
        <dbReference type="ARBA" id="ARBA00023136"/>
    </source>
</evidence>
<evidence type="ECO:0000256" key="6">
    <source>
        <dbReference type="ARBA" id="ARBA00022729"/>
    </source>
</evidence>
<evidence type="ECO:0000313" key="18">
    <source>
        <dbReference type="EMBL" id="MFC0685305.1"/>
    </source>
</evidence>
<keyword evidence="3 12" id="KW-1134">Transmembrane beta strand</keyword>
<keyword evidence="8" id="KW-0406">Ion transport</keyword>
<evidence type="ECO:0000256" key="11">
    <source>
        <dbReference type="ARBA" id="ARBA00023237"/>
    </source>
</evidence>
<evidence type="ECO:0000256" key="14">
    <source>
        <dbReference type="RuleBase" id="RU003357"/>
    </source>
</evidence>